<dbReference type="AlphaFoldDB" id="A0A8X6G407"/>
<reference evidence="2" key="1">
    <citation type="submission" date="2020-07" db="EMBL/GenBank/DDBJ databases">
        <title>Multicomponent nature underlies the extraordinary mechanical properties of spider dragline silk.</title>
        <authorList>
            <person name="Kono N."/>
            <person name="Nakamura H."/>
            <person name="Mori M."/>
            <person name="Yoshida Y."/>
            <person name="Ohtoshi R."/>
            <person name="Malay A.D."/>
            <person name="Moran D.A.P."/>
            <person name="Tomita M."/>
            <person name="Numata K."/>
            <person name="Arakawa K."/>
        </authorList>
    </citation>
    <scope>NUCLEOTIDE SEQUENCE</scope>
</reference>
<proteinExistence type="predicted"/>
<evidence type="ECO:0000256" key="1">
    <source>
        <dbReference type="SAM" id="MobiDB-lite"/>
    </source>
</evidence>
<evidence type="ECO:0000313" key="3">
    <source>
        <dbReference type="Proteomes" id="UP000887116"/>
    </source>
</evidence>
<accession>A0A8X6G407</accession>
<feature type="compositionally biased region" description="Polar residues" evidence="1">
    <location>
        <begin position="48"/>
        <end position="63"/>
    </location>
</feature>
<gene>
    <name evidence="2" type="ORF">TNCT_192791</name>
</gene>
<keyword evidence="3" id="KW-1185">Reference proteome</keyword>
<organism evidence="2 3">
    <name type="scientific">Trichonephila clavata</name>
    <name type="common">Joro spider</name>
    <name type="synonym">Nephila clavata</name>
    <dbReference type="NCBI Taxonomy" id="2740835"/>
    <lineage>
        <taxon>Eukaryota</taxon>
        <taxon>Metazoa</taxon>
        <taxon>Ecdysozoa</taxon>
        <taxon>Arthropoda</taxon>
        <taxon>Chelicerata</taxon>
        <taxon>Arachnida</taxon>
        <taxon>Araneae</taxon>
        <taxon>Araneomorphae</taxon>
        <taxon>Entelegynae</taxon>
        <taxon>Araneoidea</taxon>
        <taxon>Nephilidae</taxon>
        <taxon>Trichonephila</taxon>
    </lineage>
</organism>
<name>A0A8X6G407_TRICU</name>
<comment type="caution">
    <text evidence="2">The sequence shown here is derived from an EMBL/GenBank/DDBJ whole genome shotgun (WGS) entry which is preliminary data.</text>
</comment>
<protein>
    <submittedName>
        <fullName evidence="2">Uncharacterized protein</fullName>
    </submittedName>
</protein>
<dbReference type="Proteomes" id="UP000887116">
    <property type="component" value="Unassembled WGS sequence"/>
</dbReference>
<evidence type="ECO:0000313" key="2">
    <source>
        <dbReference type="EMBL" id="GFQ96220.1"/>
    </source>
</evidence>
<dbReference type="EMBL" id="BMAO01014645">
    <property type="protein sequence ID" value="GFQ96220.1"/>
    <property type="molecule type" value="Genomic_DNA"/>
</dbReference>
<feature type="region of interest" description="Disordered" evidence="1">
    <location>
        <begin position="43"/>
        <end position="76"/>
    </location>
</feature>
<sequence>MSKFWVFVYRNANDNPIIAATEEFSDESAPLRRLGSSFGTKAKELVESSPTKQSCFSTSNIGQGVPGTSGSGRPKSHIRYSFPVHRTLATRPGQFGNWPNFGFWP</sequence>